<evidence type="ECO:0000256" key="2">
    <source>
        <dbReference type="ARBA" id="ARBA00009265"/>
    </source>
</evidence>
<gene>
    <name evidence="5" type="ORF">K458DRAFT_395733</name>
</gene>
<evidence type="ECO:0000256" key="1">
    <source>
        <dbReference type="ARBA" id="ARBA00004123"/>
    </source>
</evidence>
<dbReference type="EMBL" id="MU005620">
    <property type="protein sequence ID" value="KAF2677662.1"/>
    <property type="molecule type" value="Genomic_DNA"/>
</dbReference>
<comment type="similarity">
    <text evidence="2">Belongs to the NRDE2 family.</text>
</comment>
<dbReference type="GO" id="GO:0031048">
    <property type="term" value="P:regulatory ncRNA-mediated heterochromatin formation"/>
    <property type="evidence" value="ECO:0007669"/>
    <property type="project" value="TreeGrafter"/>
</dbReference>
<protein>
    <submittedName>
        <fullName evidence="5">DUF1740-domain-containing protein</fullName>
    </submittedName>
</protein>
<evidence type="ECO:0000313" key="6">
    <source>
        <dbReference type="Proteomes" id="UP000799291"/>
    </source>
</evidence>
<dbReference type="GO" id="GO:1902369">
    <property type="term" value="P:negative regulation of RNA catabolic process"/>
    <property type="evidence" value="ECO:0007669"/>
    <property type="project" value="TreeGrafter"/>
</dbReference>
<dbReference type="Proteomes" id="UP000799291">
    <property type="component" value="Unassembled WGS sequence"/>
</dbReference>
<dbReference type="InterPro" id="IPR013633">
    <property type="entry name" value="NRDE-2"/>
</dbReference>
<feature type="region of interest" description="Disordered" evidence="4">
    <location>
        <begin position="1"/>
        <end position="88"/>
    </location>
</feature>
<dbReference type="AlphaFoldDB" id="A0A6G1IHH5"/>
<feature type="compositionally biased region" description="Basic and acidic residues" evidence="4">
    <location>
        <begin position="37"/>
        <end position="75"/>
    </location>
</feature>
<evidence type="ECO:0000256" key="4">
    <source>
        <dbReference type="SAM" id="MobiDB-lite"/>
    </source>
</evidence>
<feature type="region of interest" description="Disordered" evidence="4">
    <location>
        <begin position="176"/>
        <end position="248"/>
    </location>
</feature>
<dbReference type="GO" id="GO:0071013">
    <property type="term" value="C:catalytic step 2 spliceosome"/>
    <property type="evidence" value="ECO:0007669"/>
    <property type="project" value="TreeGrafter"/>
</dbReference>
<organism evidence="5 6">
    <name type="scientific">Lentithecium fluviatile CBS 122367</name>
    <dbReference type="NCBI Taxonomy" id="1168545"/>
    <lineage>
        <taxon>Eukaryota</taxon>
        <taxon>Fungi</taxon>
        <taxon>Dikarya</taxon>
        <taxon>Ascomycota</taxon>
        <taxon>Pezizomycotina</taxon>
        <taxon>Dothideomycetes</taxon>
        <taxon>Pleosporomycetidae</taxon>
        <taxon>Pleosporales</taxon>
        <taxon>Massarineae</taxon>
        <taxon>Lentitheciaceae</taxon>
        <taxon>Lentithecium</taxon>
    </lineage>
</organism>
<feature type="compositionally biased region" description="Basic and acidic residues" evidence="4">
    <location>
        <begin position="233"/>
        <end position="248"/>
    </location>
</feature>
<evidence type="ECO:0000313" key="5">
    <source>
        <dbReference type="EMBL" id="KAF2677662.1"/>
    </source>
</evidence>
<feature type="region of interest" description="Disordered" evidence="4">
    <location>
        <begin position="954"/>
        <end position="974"/>
    </location>
</feature>
<keyword evidence="6" id="KW-1185">Reference proteome</keyword>
<feature type="compositionally biased region" description="Basic residues" evidence="4">
    <location>
        <begin position="957"/>
        <end position="967"/>
    </location>
</feature>
<keyword evidence="3" id="KW-0539">Nucleus</keyword>
<dbReference type="Gene3D" id="1.25.40.10">
    <property type="entry name" value="Tetratricopeptide repeat domain"/>
    <property type="match status" value="2"/>
</dbReference>
<reference evidence="5" key="1">
    <citation type="journal article" date="2020" name="Stud. Mycol.">
        <title>101 Dothideomycetes genomes: a test case for predicting lifestyles and emergence of pathogens.</title>
        <authorList>
            <person name="Haridas S."/>
            <person name="Albert R."/>
            <person name="Binder M."/>
            <person name="Bloem J."/>
            <person name="Labutti K."/>
            <person name="Salamov A."/>
            <person name="Andreopoulos B."/>
            <person name="Baker S."/>
            <person name="Barry K."/>
            <person name="Bills G."/>
            <person name="Bluhm B."/>
            <person name="Cannon C."/>
            <person name="Castanera R."/>
            <person name="Culley D."/>
            <person name="Daum C."/>
            <person name="Ezra D."/>
            <person name="Gonzalez J."/>
            <person name="Henrissat B."/>
            <person name="Kuo A."/>
            <person name="Liang C."/>
            <person name="Lipzen A."/>
            <person name="Lutzoni F."/>
            <person name="Magnuson J."/>
            <person name="Mondo S."/>
            <person name="Nolan M."/>
            <person name="Ohm R."/>
            <person name="Pangilinan J."/>
            <person name="Park H.-J."/>
            <person name="Ramirez L."/>
            <person name="Alfaro M."/>
            <person name="Sun H."/>
            <person name="Tritt A."/>
            <person name="Yoshinaga Y."/>
            <person name="Zwiers L.-H."/>
            <person name="Turgeon B."/>
            <person name="Goodwin S."/>
            <person name="Spatafora J."/>
            <person name="Crous P."/>
            <person name="Grigoriev I."/>
        </authorList>
    </citation>
    <scope>NUCLEOTIDE SEQUENCE</scope>
    <source>
        <strain evidence="5">CBS 122367</strain>
    </source>
</reference>
<dbReference type="PANTHER" id="PTHR13471:SF0">
    <property type="entry name" value="NUCLEAR EXOSOME REGULATOR NRDE2"/>
    <property type="match status" value="1"/>
</dbReference>
<name>A0A6G1IHH5_9PLEO</name>
<dbReference type="InterPro" id="IPR011990">
    <property type="entry name" value="TPR-like_helical_dom_sf"/>
</dbReference>
<dbReference type="PANTHER" id="PTHR13471">
    <property type="entry name" value="TETRATRICOPEPTIDE-LIKE HELICAL"/>
    <property type="match status" value="1"/>
</dbReference>
<dbReference type="Pfam" id="PF08424">
    <property type="entry name" value="NRDE-2"/>
    <property type="match status" value="1"/>
</dbReference>
<proteinExistence type="inferred from homology"/>
<comment type="subcellular location">
    <subcellularLocation>
        <location evidence="1">Nucleus</location>
    </subcellularLocation>
</comment>
<dbReference type="OrthoDB" id="297219at2759"/>
<feature type="compositionally biased region" description="Basic and acidic residues" evidence="4">
    <location>
        <begin position="202"/>
        <end position="216"/>
    </location>
</feature>
<sequence length="1040" mass="117560">MASNVPKFTSFRPKPKPAAEAPKEQEKAPSKSNVSRPSKEKGRENSGPRSNHGEERPRKDRASTVRHEDEGRLQARDAGPSKLFFSDRRGDPDIVKYGSLNRYDIPAYHNYGYGCILGLSPDRRIDRDRSADKYIVVTPARRRRDERLLMSKHINKEDRRNIRFLKTEDEAPNIDADFIPISATGKRKREEEGDRNDDEDDYRGFKREASDARPSDPDAEYESDTLVSSADAEVTRRNAEMARRTHEHPGDVQAWLDLAQHQEAMIRIDCSSSELSSSDKAHLADVRISTYEQALKKIGNDEASLVKLYAALMSEATRSWDSWRLTSKWTEILAKFPSNEELWMQYLNFVQSNFTSFKYESCRSAFLKCLNTMRAGSSQASAGLLLYILVRLTAMVQEAGYQELAIAAWQALLEFHLLNPKSLDHEVELRRFEEFWESEQPRLGEVGAKGWGVFNPDNAPSQPTNAVSLVEKGPSDSVFGDFRKRELDSTIKLRYPGRTMDEVGEDDAFHTILYSDIEEYLQVIPRGTPKSMVLSAFLRFCRLPVLVGPGSGAPGWPADPFLQSEFRNPYQQEAATHFAQSLANYASCPLDAFQMTTELLFERGFPDAIGPVDAAFVRRILKLLVADVASDESIGEYLLAFESKFFPAEAFKTAKKLLKARSSSLRLYNAYGLVESRCGNSPKADQVFSAALSMRKGESTHIAPDTLDLFANWVWEALRRGENKQGLWRLVSPTGQVSKAFATQEGPDQGALLRARSTLSNTSERALLNNDYPAAVKATSLLAVLGYLSGGGDVESTLAVHNRLTTWFSQHKLFTSPAAELHAQSIAQLLTYHATHARIVKPSLLRLALEPLIAMFPNNTILLSLYSANETRFSIDDRVRAIMHQSVLSETKERKVAGWAFAIHFETLRGEIAGSTSHSIRALFKKAEDDVGAHCPALWKHHVMFELEEARMERAKRPSKKPKRDGKKRKDESRVEEAYRRVKETLFKGMTQLPWCKDYMMMAFTHLGEEFLSDEDLRKVYNVMVEKELRLYIELEDDGA</sequence>
<evidence type="ECO:0000256" key="3">
    <source>
        <dbReference type="ARBA" id="ARBA00023242"/>
    </source>
</evidence>
<accession>A0A6G1IHH5</accession>